<evidence type="ECO:0000256" key="5">
    <source>
        <dbReference type="ARBA" id="ARBA00023163"/>
    </source>
</evidence>
<dbReference type="Pfam" id="PF03859">
    <property type="entry name" value="CG-1"/>
    <property type="match status" value="1"/>
</dbReference>
<organism evidence="10 11">
    <name type="scientific">Aquilegia coerulea</name>
    <name type="common">Rocky mountain columbine</name>
    <dbReference type="NCBI Taxonomy" id="218851"/>
    <lineage>
        <taxon>Eukaryota</taxon>
        <taxon>Viridiplantae</taxon>
        <taxon>Streptophyta</taxon>
        <taxon>Embryophyta</taxon>
        <taxon>Tracheophyta</taxon>
        <taxon>Spermatophyta</taxon>
        <taxon>Magnoliopsida</taxon>
        <taxon>Ranunculales</taxon>
        <taxon>Ranunculaceae</taxon>
        <taxon>Thalictroideae</taxon>
        <taxon>Aquilegia</taxon>
    </lineage>
</organism>
<dbReference type="Proteomes" id="UP000230069">
    <property type="component" value="Unassembled WGS sequence"/>
</dbReference>
<dbReference type="Gene3D" id="1.20.5.190">
    <property type="match status" value="2"/>
</dbReference>
<dbReference type="SMART" id="SM00248">
    <property type="entry name" value="ANK"/>
    <property type="match status" value="2"/>
</dbReference>
<dbReference type="InParanoid" id="A0A2G5EZI5"/>
<dbReference type="InterPro" id="IPR013783">
    <property type="entry name" value="Ig-like_fold"/>
</dbReference>
<dbReference type="Pfam" id="PF00612">
    <property type="entry name" value="IQ"/>
    <property type="match status" value="2"/>
</dbReference>
<dbReference type="Pfam" id="PF12796">
    <property type="entry name" value="Ank_2"/>
    <property type="match status" value="1"/>
</dbReference>
<proteinExistence type="inferred from homology"/>
<dbReference type="STRING" id="218851.A0A2G5EZI5"/>
<gene>
    <name evidence="10" type="ORF">AQUCO_00300568v1</name>
</gene>
<dbReference type="InterPro" id="IPR014756">
    <property type="entry name" value="Ig_E-set"/>
</dbReference>
<dbReference type="GO" id="GO:0006357">
    <property type="term" value="P:regulation of transcription by RNA polymerase II"/>
    <property type="evidence" value="ECO:0007669"/>
    <property type="project" value="TreeGrafter"/>
</dbReference>
<evidence type="ECO:0000256" key="6">
    <source>
        <dbReference type="ARBA" id="ARBA00023242"/>
    </source>
</evidence>
<dbReference type="CDD" id="cd23767">
    <property type="entry name" value="IQCD"/>
    <property type="match status" value="1"/>
</dbReference>
<dbReference type="GO" id="GO:0005634">
    <property type="term" value="C:nucleus"/>
    <property type="evidence" value="ECO:0007669"/>
    <property type="project" value="UniProtKB-SubCell"/>
</dbReference>
<evidence type="ECO:0000256" key="1">
    <source>
        <dbReference type="ARBA" id="ARBA00004123"/>
    </source>
</evidence>
<dbReference type="PANTHER" id="PTHR23335">
    <property type="entry name" value="CALMODULIN-BINDING TRANSCRIPTION ACTIVATOR CAMTA"/>
    <property type="match status" value="1"/>
</dbReference>
<dbReference type="PROSITE" id="PS51437">
    <property type="entry name" value="CG_1"/>
    <property type="match status" value="1"/>
</dbReference>
<dbReference type="SUPFAM" id="SSF81296">
    <property type="entry name" value="E set domains"/>
    <property type="match status" value="1"/>
</dbReference>
<dbReference type="Gene3D" id="2.60.40.10">
    <property type="entry name" value="Immunoglobulins"/>
    <property type="match status" value="1"/>
</dbReference>
<dbReference type="PROSITE" id="PS50297">
    <property type="entry name" value="ANK_REP_REGION"/>
    <property type="match status" value="1"/>
</dbReference>
<dbReference type="GO" id="GO:0003690">
    <property type="term" value="F:double-stranded DNA binding"/>
    <property type="evidence" value="ECO:0007669"/>
    <property type="project" value="TreeGrafter"/>
</dbReference>
<keyword evidence="3 7" id="KW-0040">ANK repeat</keyword>
<dbReference type="AlphaFoldDB" id="A0A2G5EZI5"/>
<reference evidence="10 11" key="1">
    <citation type="submission" date="2017-09" db="EMBL/GenBank/DDBJ databases">
        <title>WGS assembly of Aquilegia coerulea Goldsmith.</title>
        <authorList>
            <person name="Hodges S."/>
            <person name="Kramer E."/>
            <person name="Nordborg M."/>
            <person name="Tomkins J."/>
            <person name="Borevitz J."/>
            <person name="Derieg N."/>
            <person name="Yan J."/>
            <person name="Mihaltcheva S."/>
            <person name="Hayes R.D."/>
            <person name="Rokhsar D."/>
        </authorList>
    </citation>
    <scope>NUCLEOTIDE SEQUENCE [LARGE SCALE GENOMIC DNA]</scope>
    <source>
        <strain evidence="11">cv. Goldsmith</strain>
    </source>
</reference>
<protein>
    <recommendedName>
        <fullName evidence="9">CG-1 domain-containing protein</fullName>
    </recommendedName>
</protein>
<dbReference type="GO" id="GO:0003712">
    <property type="term" value="F:transcription coregulator activity"/>
    <property type="evidence" value="ECO:0007669"/>
    <property type="project" value="TreeGrafter"/>
</dbReference>
<dbReference type="OrthoDB" id="407555at2759"/>
<name>A0A2G5EZI5_AQUCA</name>
<feature type="region of interest" description="Disordered" evidence="8">
    <location>
        <begin position="147"/>
        <end position="199"/>
    </location>
</feature>
<feature type="repeat" description="ANK" evidence="7">
    <location>
        <begin position="601"/>
        <end position="633"/>
    </location>
</feature>
<dbReference type="SMART" id="SM01076">
    <property type="entry name" value="CG-1"/>
    <property type="match status" value="1"/>
</dbReference>
<dbReference type="EMBL" id="KZ305020">
    <property type="protein sequence ID" value="PIA61136.1"/>
    <property type="molecule type" value="Genomic_DNA"/>
</dbReference>
<dbReference type="InterPro" id="IPR002110">
    <property type="entry name" value="Ankyrin_rpt"/>
</dbReference>
<sequence length="942" mass="106996">MDNNSASVRVAGAEIHGFHTLEDLDVAKMMEEAKTRWLRPNEIHAILYNHNIFTIHVKPVHLPRSGLIVLFDRKKLRNFRKDGHNWKKKKDGKTVKEAHEHLKVGNEERIHVYYAHGEDNPGFVRRCYWLLDKTYEHVVLVHYRETSELQDSPVTPPNSSSASSYSDSSSRLVSEETDSGADRAYYMDPETPFGGESTDRGERMIVQNHEVRLHEINTLEWEDLLVSNDPNNFNITSQDDISFLQQQNHSEMYDSHNNSLQPIAESGSLGVGLPEDGHLLNKGTNSGVQNQEFDMVTEHHDDSAHVVQDGFGTQDSFGRWMNGIVTDSPGSLNNLPVGSTISSGHESNTSTVLDPYQFLTQQQIFSITDISPAWSFTAEETKVIVVGYFHPAHSHFAETNLFCVFGDVCVPAEMIQVGVIRCRALPHNPGIVNFYLSFDGHTPISQVMTFEYRASILENGLSPHEDNKWEEFQVQIRLSRLLFSTTNSLNMLLSNISPNDLKEAKKFATATSSVDKDWAYLMKSIGKNEISFPQAKNNLFEIILKNKLQEWLLCRVVEGCQITMRDRQGQGVLHLCAILGYTWAVRPYSHSGLSLDFRDASGWTALHWAAFYGREKMVAILLSAGANPSLVSDPTSEFPGGCNAADLASKNGYEGLAAYLAEKGLTEHFRLMSVCGNISGSLQSNSTDLVNPGNLSEEQLCQKDTLTAYRTAAEAASRIQSAFRENSFKLRKKAVEIATPETEARDIIAAMKIQHAFRNYDTRKKIAAAGRIQYRFRTWKIRKDFLNMRRQAIKIQAAFRALQVRKHYHKILWSVGVLEKGILRWRQKRKGFRGLQVESTEVVDGEQKKESDVEDDFFRISRKQAEDRIERSVVRVQALFRSFRAQQEYRRMKMAYDQVKVGLNNNSKCLLFVPYSNYYFLPGCCSWKSFLILKLDLIDESV</sequence>
<keyword evidence="11" id="KW-1185">Reference proteome</keyword>
<evidence type="ECO:0000256" key="3">
    <source>
        <dbReference type="ARBA" id="ARBA00023043"/>
    </source>
</evidence>
<dbReference type="InterPro" id="IPR036770">
    <property type="entry name" value="Ankyrin_rpt-contain_sf"/>
</dbReference>
<dbReference type="FunCoup" id="A0A2G5EZI5">
    <property type="interactions" value="1603"/>
</dbReference>
<dbReference type="PROSITE" id="PS50088">
    <property type="entry name" value="ANK_REPEAT"/>
    <property type="match status" value="1"/>
</dbReference>
<keyword evidence="4" id="KW-0010">Activator</keyword>
<comment type="similarity">
    <text evidence="2">Belongs to the CAMTA family.</text>
</comment>
<feature type="compositionally biased region" description="Low complexity" evidence="8">
    <location>
        <begin position="159"/>
        <end position="172"/>
    </location>
</feature>
<dbReference type="PANTHER" id="PTHR23335:SF3">
    <property type="entry name" value="CALMODULIN-BINDING TRANSCRIPTION ACTIVATOR 5"/>
    <property type="match status" value="1"/>
</dbReference>
<dbReference type="Gene3D" id="1.25.40.20">
    <property type="entry name" value="Ankyrin repeat-containing domain"/>
    <property type="match status" value="1"/>
</dbReference>
<dbReference type="SMART" id="SM00015">
    <property type="entry name" value="IQ"/>
    <property type="match status" value="4"/>
</dbReference>
<evidence type="ECO:0000256" key="8">
    <source>
        <dbReference type="SAM" id="MobiDB-lite"/>
    </source>
</evidence>
<dbReference type="InterPro" id="IPR000048">
    <property type="entry name" value="IQ_motif_EF-hand-BS"/>
</dbReference>
<keyword evidence="6" id="KW-0539">Nucleus</keyword>
<comment type="subcellular location">
    <subcellularLocation>
        <location evidence="1">Nucleus</location>
    </subcellularLocation>
</comment>
<accession>A0A2G5EZI5</accession>
<evidence type="ECO:0000256" key="2">
    <source>
        <dbReference type="ARBA" id="ARBA00008267"/>
    </source>
</evidence>
<evidence type="ECO:0000313" key="10">
    <source>
        <dbReference type="EMBL" id="PIA61136.1"/>
    </source>
</evidence>
<evidence type="ECO:0000259" key="9">
    <source>
        <dbReference type="PROSITE" id="PS51437"/>
    </source>
</evidence>
<feature type="domain" description="CG-1" evidence="9">
    <location>
        <begin position="26"/>
        <end position="152"/>
    </location>
</feature>
<dbReference type="PROSITE" id="PS50096">
    <property type="entry name" value="IQ"/>
    <property type="match status" value="4"/>
</dbReference>
<keyword evidence="5" id="KW-0804">Transcription</keyword>
<evidence type="ECO:0000313" key="11">
    <source>
        <dbReference type="Proteomes" id="UP000230069"/>
    </source>
</evidence>
<evidence type="ECO:0000256" key="7">
    <source>
        <dbReference type="PROSITE-ProRule" id="PRU00023"/>
    </source>
</evidence>
<dbReference type="SUPFAM" id="SSF48403">
    <property type="entry name" value="Ankyrin repeat"/>
    <property type="match status" value="1"/>
</dbReference>
<dbReference type="InterPro" id="IPR005559">
    <property type="entry name" value="CG-1_dom"/>
</dbReference>
<evidence type="ECO:0000256" key="4">
    <source>
        <dbReference type="ARBA" id="ARBA00023159"/>
    </source>
</evidence>